<feature type="region of interest" description="Disordered" evidence="1">
    <location>
        <begin position="1"/>
        <end position="20"/>
    </location>
</feature>
<reference evidence="3 4" key="1">
    <citation type="submission" date="2017-03" db="EMBL/GenBank/DDBJ databases">
        <title>Complete genome sequence of Candidatus 'Thiodictyon syntrophicum' sp. nov. strain Cad16T, a photolithoautotroph purple sulfur bacterium isolated from an alpine meromictic lake.</title>
        <authorList>
            <person name="Luedin S.M."/>
            <person name="Pothier J.F."/>
            <person name="Danza F."/>
            <person name="Storelli N."/>
            <person name="Wittwer M."/>
            <person name="Tonolla M."/>
        </authorList>
    </citation>
    <scope>NUCLEOTIDE SEQUENCE [LARGE SCALE GENOMIC DNA]</scope>
    <source>
        <strain evidence="3 4">Cad16T</strain>
    </source>
</reference>
<evidence type="ECO:0000313" key="4">
    <source>
        <dbReference type="Proteomes" id="UP000232638"/>
    </source>
</evidence>
<dbReference type="OrthoDB" id="6195606at2"/>
<dbReference type="Pfam" id="PF10112">
    <property type="entry name" value="Halogen_Hydrol"/>
    <property type="match status" value="1"/>
</dbReference>
<dbReference type="AlphaFoldDB" id="A0A2K8UCY1"/>
<dbReference type="InterPro" id="IPR018770">
    <property type="entry name" value="ChloroindolylP_hydrolase"/>
</dbReference>
<feature type="transmembrane region" description="Helical" evidence="2">
    <location>
        <begin position="127"/>
        <end position="145"/>
    </location>
</feature>
<keyword evidence="2" id="KW-0472">Membrane</keyword>
<evidence type="ECO:0000313" key="3">
    <source>
        <dbReference type="EMBL" id="AUB83395.1"/>
    </source>
</evidence>
<keyword evidence="2" id="KW-0812">Transmembrane</keyword>
<feature type="transmembrane region" description="Helical" evidence="2">
    <location>
        <begin position="60"/>
        <end position="79"/>
    </location>
</feature>
<dbReference type="KEGG" id="tsy:THSYN_22240"/>
<accession>A0A2K8UCY1</accession>
<organism evidence="3 4">
    <name type="scientific">Candidatus Thiodictyon syntrophicum</name>
    <dbReference type="NCBI Taxonomy" id="1166950"/>
    <lineage>
        <taxon>Bacteria</taxon>
        <taxon>Pseudomonadati</taxon>
        <taxon>Pseudomonadota</taxon>
        <taxon>Gammaproteobacteria</taxon>
        <taxon>Chromatiales</taxon>
        <taxon>Chromatiaceae</taxon>
        <taxon>Thiodictyon</taxon>
    </lineage>
</organism>
<gene>
    <name evidence="3" type="ORF">THSYN_22240</name>
</gene>
<feature type="transmembrane region" description="Helical" evidence="2">
    <location>
        <begin position="85"/>
        <end position="106"/>
    </location>
</feature>
<evidence type="ECO:0000256" key="1">
    <source>
        <dbReference type="SAM" id="MobiDB-lite"/>
    </source>
</evidence>
<sequence>MVSIPPERPREPTRNLVTNQPPRLVKVNQGTPRERPTLLPAGLGNLFLPASQWVPPWRGALLWVLPTPLLWGAVIALASGHFGKFLADAAGFLLLIAGAWLTQRGLRGDHREPQARFARLWRWPRKTLGGILTALGAGVTAHFAVGHGVAISLAFAAVAALGFHWSYGFEPLVRWRPFGSGDAQTRRVAAALAEAEGRLLDLEHTAATLSNPELKARLTRLGAQGRGILDQIADRPTDLYRARKFLNVYLEGVQQVAEGYARTHQRADSRELEQNFRNVLVTVEEVFAQQRQSLLETDVLDLDIQIEVLKKQLEREGIA</sequence>
<evidence type="ECO:0000256" key="2">
    <source>
        <dbReference type="SAM" id="Phobius"/>
    </source>
</evidence>
<dbReference type="EMBL" id="CP020370">
    <property type="protein sequence ID" value="AUB83395.1"/>
    <property type="molecule type" value="Genomic_DNA"/>
</dbReference>
<dbReference type="Proteomes" id="UP000232638">
    <property type="component" value="Chromosome"/>
</dbReference>
<keyword evidence="4" id="KW-1185">Reference proteome</keyword>
<proteinExistence type="predicted"/>
<keyword evidence="3" id="KW-0378">Hydrolase</keyword>
<dbReference type="GO" id="GO:0016787">
    <property type="term" value="F:hydrolase activity"/>
    <property type="evidence" value="ECO:0007669"/>
    <property type="project" value="UniProtKB-KW"/>
</dbReference>
<keyword evidence="2" id="KW-1133">Transmembrane helix</keyword>
<name>A0A2K8UCY1_9GAMM</name>
<feature type="transmembrane region" description="Helical" evidence="2">
    <location>
        <begin position="151"/>
        <end position="169"/>
    </location>
</feature>
<protein>
    <submittedName>
        <fullName evidence="3">5-bromo-4-chloroindolyl phosphate hydrolase</fullName>
    </submittedName>
</protein>